<dbReference type="PANTHER" id="PTHR43289:SF34">
    <property type="entry name" value="SERINE_THREONINE-PROTEIN KINASE YBDM-RELATED"/>
    <property type="match status" value="1"/>
</dbReference>
<keyword evidence="4" id="KW-0067">ATP-binding</keyword>
<sequence>MNQAHRHASLVGTTLGDYELSAPLGGGPWGHVFLAKHRERDFACAVKVFDGDRCGAAALRRVAEVGRAAAALPDARAIPLYEARVDGPDAFFALELAAGESLESVRRRGDRLAWSQARGIFLQVSAALAAADHAGLVHGNLKPSNIRISTDPAGQVRVRLLDWGLAQLRGEREDEGTRIDADLAVVYQAPEQLQGSPPAHATDLYVLGLVLFEALTGQRPFQGPPNVVAMQHLHAAPPSPRTLAPELPAEAESLLLALLDKEPRRRVAVAAAHRPAPVDSDDGDIVTEVFQRSRHASGELTAATATLPSRMRRQQAETVVLHLQPQAQPQDDGAVTVIIPATQGQYILETDPGVPAQPVSEVTSVVNNPSATVFVKQMPPMLLRPPSAPVASPAPAWQRWLKGPWTLEKKLITINILFGLVILAGLGLFAASRP</sequence>
<proteinExistence type="predicted"/>
<keyword evidence="5" id="KW-1133">Transmembrane helix</keyword>
<dbReference type="InterPro" id="IPR000719">
    <property type="entry name" value="Prot_kinase_dom"/>
</dbReference>
<feature type="transmembrane region" description="Helical" evidence="5">
    <location>
        <begin position="411"/>
        <end position="431"/>
    </location>
</feature>
<dbReference type="GO" id="GO:0005524">
    <property type="term" value="F:ATP binding"/>
    <property type="evidence" value="ECO:0007669"/>
    <property type="project" value="UniProtKB-KW"/>
</dbReference>
<dbReference type="RefSeq" id="WP_267776714.1">
    <property type="nucleotide sequence ID" value="NZ_JAPNKE010000002.1"/>
</dbReference>
<accession>A0A9X3F0N0</accession>
<gene>
    <name evidence="7" type="ORF">OV079_47470</name>
</gene>
<organism evidence="7 8">
    <name type="scientific">Nannocystis pusilla</name>
    <dbReference type="NCBI Taxonomy" id="889268"/>
    <lineage>
        <taxon>Bacteria</taxon>
        <taxon>Pseudomonadati</taxon>
        <taxon>Myxococcota</taxon>
        <taxon>Polyangia</taxon>
        <taxon>Nannocystales</taxon>
        <taxon>Nannocystaceae</taxon>
        <taxon>Nannocystis</taxon>
    </lineage>
</organism>
<evidence type="ECO:0000256" key="4">
    <source>
        <dbReference type="ARBA" id="ARBA00022840"/>
    </source>
</evidence>
<dbReference type="GO" id="GO:0004674">
    <property type="term" value="F:protein serine/threonine kinase activity"/>
    <property type="evidence" value="ECO:0007669"/>
    <property type="project" value="TreeGrafter"/>
</dbReference>
<dbReference type="Gene3D" id="3.30.200.20">
    <property type="entry name" value="Phosphorylase Kinase, domain 1"/>
    <property type="match status" value="1"/>
</dbReference>
<name>A0A9X3F0N0_9BACT</name>
<keyword evidence="5" id="KW-0812">Transmembrane</keyword>
<keyword evidence="3 7" id="KW-0418">Kinase</keyword>
<dbReference type="Pfam" id="PF00069">
    <property type="entry name" value="Pkinase"/>
    <property type="match status" value="1"/>
</dbReference>
<dbReference type="PANTHER" id="PTHR43289">
    <property type="entry name" value="MITOGEN-ACTIVATED PROTEIN KINASE KINASE KINASE 20-RELATED"/>
    <property type="match status" value="1"/>
</dbReference>
<keyword evidence="1" id="KW-0808">Transferase</keyword>
<keyword evidence="8" id="KW-1185">Reference proteome</keyword>
<evidence type="ECO:0000313" key="8">
    <source>
        <dbReference type="Proteomes" id="UP001150924"/>
    </source>
</evidence>
<dbReference type="Proteomes" id="UP001150924">
    <property type="component" value="Unassembled WGS sequence"/>
</dbReference>
<dbReference type="SUPFAM" id="SSF56112">
    <property type="entry name" value="Protein kinase-like (PK-like)"/>
    <property type="match status" value="1"/>
</dbReference>
<evidence type="ECO:0000256" key="3">
    <source>
        <dbReference type="ARBA" id="ARBA00022777"/>
    </source>
</evidence>
<reference evidence="7" key="1">
    <citation type="submission" date="2022-11" db="EMBL/GenBank/DDBJ databases">
        <title>Minimal conservation of predation-associated metabolite biosynthetic gene clusters underscores biosynthetic potential of Myxococcota including descriptions for ten novel species: Archangium lansinium sp. nov., Myxococcus landrumus sp. nov., Nannocystis bai.</title>
        <authorList>
            <person name="Ahearne A."/>
            <person name="Stevens C."/>
            <person name="Phillips K."/>
        </authorList>
    </citation>
    <scope>NUCLEOTIDE SEQUENCE</scope>
    <source>
        <strain evidence="7">Na p29</strain>
    </source>
</reference>
<dbReference type="Gene3D" id="1.10.510.10">
    <property type="entry name" value="Transferase(Phosphotransferase) domain 1"/>
    <property type="match status" value="1"/>
</dbReference>
<dbReference type="PROSITE" id="PS50011">
    <property type="entry name" value="PROTEIN_KINASE_DOM"/>
    <property type="match status" value="1"/>
</dbReference>
<dbReference type="AlphaFoldDB" id="A0A9X3F0N0"/>
<evidence type="ECO:0000256" key="2">
    <source>
        <dbReference type="ARBA" id="ARBA00022741"/>
    </source>
</evidence>
<comment type="caution">
    <text evidence="7">The sequence shown here is derived from an EMBL/GenBank/DDBJ whole genome shotgun (WGS) entry which is preliminary data.</text>
</comment>
<protein>
    <submittedName>
        <fullName evidence="7">Protein kinase</fullName>
    </submittedName>
</protein>
<keyword evidence="5" id="KW-0472">Membrane</keyword>
<evidence type="ECO:0000256" key="5">
    <source>
        <dbReference type="SAM" id="Phobius"/>
    </source>
</evidence>
<dbReference type="EMBL" id="JAPNKE010000002">
    <property type="protein sequence ID" value="MCY1013050.1"/>
    <property type="molecule type" value="Genomic_DNA"/>
</dbReference>
<dbReference type="InterPro" id="IPR011009">
    <property type="entry name" value="Kinase-like_dom_sf"/>
</dbReference>
<evidence type="ECO:0000259" key="6">
    <source>
        <dbReference type="PROSITE" id="PS50011"/>
    </source>
</evidence>
<feature type="domain" description="Protein kinase" evidence="6">
    <location>
        <begin position="18"/>
        <end position="279"/>
    </location>
</feature>
<evidence type="ECO:0000256" key="1">
    <source>
        <dbReference type="ARBA" id="ARBA00022679"/>
    </source>
</evidence>
<evidence type="ECO:0000313" key="7">
    <source>
        <dbReference type="EMBL" id="MCY1013050.1"/>
    </source>
</evidence>
<keyword evidence="2" id="KW-0547">Nucleotide-binding</keyword>